<sequence>MRPVPVRCSSCLLRSPRGKPRSLDELLRLFRRRLPTPICCPPVRVSCLASCLGQGSGLRSGTELPHPECGSRISEITPSSSSSHVWKLGIEAVRAGQVPTTAVGRLWAVTVDLLSTRGHLDGCSPSSVGVHPLSPVSPCWIPRSCPARRRRRSVLRDRDRGMFAIPAGQGGIQGRIGVGGSTVGRRASVTSGDPSGTRSPQPVHIPGDNFSTSRRGSPTGHRQLPPRTRAPGVSTSFHGCGQPSGKQLRRPPDDTAANNFVVLRTTPRPGRWLRASRGRHPSRRVGPEGPRRRDSTAQRAGGRQLEAARSGGPQCHCLARLLMRAVSSVTCV</sequence>
<keyword evidence="3" id="KW-1185">Reference proteome</keyword>
<feature type="compositionally biased region" description="Polar residues" evidence="1">
    <location>
        <begin position="188"/>
        <end position="200"/>
    </location>
</feature>
<dbReference type="EMBL" id="VFQE01000001">
    <property type="protein sequence ID" value="TQN40716.1"/>
    <property type="molecule type" value="Genomic_DNA"/>
</dbReference>
<proteinExistence type="predicted"/>
<organism evidence="2 3">
    <name type="scientific">Blastococcus colisei</name>
    <dbReference type="NCBI Taxonomy" id="1564162"/>
    <lineage>
        <taxon>Bacteria</taxon>
        <taxon>Bacillati</taxon>
        <taxon>Actinomycetota</taxon>
        <taxon>Actinomycetes</taxon>
        <taxon>Geodermatophilales</taxon>
        <taxon>Geodermatophilaceae</taxon>
        <taxon>Blastococcus</taxon>
    </lineage>
</organism>
<feature type="region of interest" description="Disordered" evidence="1">
    <location>
        <begin position="173"/>
        <end position="311"/>
    </location>
</feature>
<comment type="caution">
    <text evidence="2">The sequence shown here is derived from an EMBL/GenBank/DDBJ whole genome shotgun (WGS) entry which is preliminary data.</text>
</comment>
<name>A0A543P9G0_9ACTN</name>
<protein>
    <submittedName>
        <fullName evidence="2">Uncharacterized protein</fullName>
    </submittedName>
</protein>
<feature type="compositionally biased region" description="Basic and acidic residues" evidence="1">
    <location>
        <begin position="285"/>
        <end position="296"/>
    </location>
</feature>
<feature type="compositionally biased region" description="Basic residues" evidence="1">
    <location>
        <begin position="274"/>
        <end position="283"/>
    </location>
</feature>
<dbReference type="AlphaFoldDB" id="A0A543P9G0"/>
<evidence type="ECO:0000313" key="3">
    <source>
        <dbReference type="Proteomes" id="UP000319865"/>
    </source>
</evidence>
<gene>
    <name evidence="2" type="ORF">FHU33_0065</name>
</gene>
<evidence type="ECO:0000256" key="1">
    <source>
        <dbReference type="SAM" id="MobiDB-lite"/>
    </source>
</evidence>
<reference evidence="2 3" key="1">
    <citation type="submission" date="2019-06" db="EMBL/GenBank/DDBJ databases">
        <title>Sequencing the genomes of 1000 actinobacteria strains.</title>
        <authorList>
            <person name="Klenk H.-P."/>
        </authorList>
    </citation>
    <scope>NUCLEOTIDE SEQUENCE [LARGE SCALE GENOMIC DNA]</scope>
    <source>
        <strain evidence="2 3">DSM 46837</strain>
    </source>
</reference>
<accession>A0A543P9G0</accession>
<dbReference type="Proteomes" id="UP000319865">
    <property type="component" value="Unassembled WGS sequence"/>
</dbReference>
<evidence type="ECO:0000313" key="2">
    <source>
        <dbReference type="EMBL" id="TQN40716.1"/>
    </source>
</evidence>
<feature type="compositionally biased region" description="Gly residues" evidence="1">
    <location>
        <begin position="173"/>
        <end position="182"/>
    </location>
</feature>